<feature type="transmembrane region" description="Helical" evidence="1">
    <location>
        <begin position="305"/>
        <end position="327"/>
    </location>
</feature>
<dbReference type="InterPro" id="IPR036259">
    <property type="entry name" value="MFS_trans_sf"/>
</dbReference>
<feature type="transmembrane region" description="Helical" evidence="1">
    <location>
        <begin position="280"/>
        <end position="299"/>
    </location>
</feature>
<feature type="transmembrane region" description="Helical" evidence="1">
    <location>
        <begin position="47"/>
        <end position="64"/>
    </location>
</feature>
<feature type="transmembrane region" description="Helical" evidence="1">
    <location>
        <begin position="220"/>
        <end position="242"/>
    </location>
</feature>
<keyword evidence="1" id="KW-0812">Transmembrane</keyword>
<keyword evidence="1" id="KW-1133">Transmembrane helix</keyword>
<organism evidence="2">
    <name type="scientific">Oscillatoriales cyanobacterium SpSt-418</name>
    <dbReference type="NCBI Taxonomy" id="2282169"/>
    <lineage>
        <taxon>Bacteria</taxon>
        <taxon>Bacillati</taxon>
        <taxon>Cyanobacteriota</taxon>
        <taxon>Cyanophyceae</taxon>
        <taxon>Oscillatoriophycideae</taxon>
        <taxon>Oscillatoriales</taxon>
    </lineage>
</organism>
<feature type="transmembrane region" description="Helical" evidence="1">
    <location>
        <begin position="363"/>
        <end position="384"/>
    </location>
</feature>
<evidence type="ECO:0000256" key="1">
    <source>
        <dbReference type="SAM" id="Phobius"/>
    </source>
</evidence>
<feature type="transmembrane region" description="Helical" evidence="1">
    <location>
        <begin position="254"/>
        <end position="273"/>
    </location>
</feature>
<accession>A0A7C3KFV3</accession>
<name>A0A7C3KFV3_9CYAN</name>
<comment type="caution">
    <text evidence="2">The sequence shown here is derived from an EMBL/GenBank/DDBJ whole genome shotgun (WGS) entry which is preliminary data.</text>
</comment>
<dbReference type="GO" id="GO:0022857">
    <property type="term" value="F:transmembrane transporter activity"/>
    <property type="evidence" value="ECO:0007669"/>
    <property type="project" value="InterPro"/>
</dbReference>
<reference evidence="2" key="1">
    <citation type="journal article" date="2020" name="mSystems">
        <title>Genome- and Community-Level Interaction Insights into Carbon Utilization and Element Cycling Functions of Hydrothermarchaeota in Hydrothermal Sediment.</title>
        <authorList>
            <person name="Zhou Z."/>
            <person name="Liu Y."/>
            <person name="Xu W."/>
            <person name="Pan J."/>
            <person name="Luo Z.H."/>
            <person name="Li M."/>
        </authorList>
    </citation>
    <scope>NUCLEOTIDE SEQUENCE [LARGE SCALE GENOMIC DNA]</scope>
    <source>
        <strain evidence="2">SpSt-418</strain>
    </source>
</reference>
<dbReference type="Gene3D" id="1.20.1250.20">
    <property type="entry name" value="MFS general substrate transporter like domains"/>
    <property type="match status" value="2"/>
</dbReference>
<proteinExistence type="predicted"/>
<evidence type="ECO:0000313" key="2">
    <source>
        <dbReference type="EMBL" id="HFM98282.1"/>
    </source>
</evidence>
<dbReference type="Pfam" id="PF07690">
    <property type="entry name" value="MFS_1"/>
    <property type="match status" value="1"/>
</dbReference>
<feature type="transmembrane region" description="Helical" evidence="1">
    <location>
        <begin position="339"/>
        <end position="357"/>
    </location>
</feature>
<feature type="transmembrane region" description="Helical" evidence="1">
    <location>
        <begin position="151"/>
        <end position="170"/>
    </location>
</feature>
<dbReference type="SUPFAM" id="SSF103473">
    <property type="entry name" value="MFS general substrate transporter"/>
    <property type="match status" value="1"/>
</dbReference>
<sequence length="392" mass="41464">MTAILNSPKVLWAKAGGLAVVQGAISLMWMIYGLYLPVLLQQFGFEPAWAAGLLIVESLLAMLLEPLMGGLSDRTRHWLATRLPFVTLGIGLASVLFYSIGTFSLFGSGFTAVRWLFPLIMVLWAVAMAIFRSPTIGLLGRYALAPHLPQAASLLTFAGALAGTIGIFFGDFLLRLGAGTTFAIGSLFLLVAALVLRHFDPLSNSAKPFPVRTALPKLQQLLPIFLTGTSIALAVIFTRALLGGIESENGLAPIAIVALTHIVTVIPIGFLASRVGNRQTMLGGITLGILCILFFAFTTENAADWLPAIALGIAFSMTVNGVLPYALSMVPPDWDGLGVGTYFGGTALASVLFRLAYPDPEGATAVVLGVSSAIALAVAAFLIYSSRFYRKG</sequence>
<feature type="transmembrane region" description="Helical" evidence="1">
    <location>
        <begin position="176"/>
        <end position="199"/>
    </location>
</feature>
<feature type="transmembrane region" description="Helical" evidence="1">
    <location>
        <begin position="85"/>
        <end position="106"/>
    </location>
</feature>
<feature type="transmembrane region" description="Helical" evidence="1">
    <location>
        <begin position="12"/>
        <end position="35"/>
    </location>
</feature>
<dbReference type="EMBL" id="DSRU01000163">
    <property type="protein sequence ID" value="HFM98282.1"/>
    <property type="molecule type" value="Genomic_DNA"/>
</dbReference>
<dbReference type="AlphaFoldDB" id="A0A7C3KFV3"/>
<dbReference type="InterPro" id="IPR011701">
    <property type="entry name" value="MFS"/>
</dbReference>
<dbReference type="PANTHER" id="PTHR23528:SF1">
    <property type="entry name" value="MAJOR FACILITATOR SUPERFAMILY (MFS) PROFILE DOMAIN-CONTAINING PROTEIN"/>
    <property type="match status" value="1"/>
</dbReference>
<keyword evidence="1" id="KW-0472">Membrane</keyword>
<gene>
    <name evidence="2" type="ORF">ENR64_11100</name>
</gene>
<feature type="transmembrane region" description="Helical" evidence="1">
    <location>
        <begin position="112"/>
        <end position="131"/>
    </location>
</feature>
<dbReference type="PANTHER" id="PTHR23528">
    <property type="match status" value="1"/>
</dbReference>
<protein>
    <submittedName>
        <fullName evidence="2">MFS transporter</fullName>
    </submittedName>
</protein>